<comment type="caution">
    <text evidence="5">The sequence shown here is derived from an EMBL/GenBank/DDBJ whole genome shotgun (WGS) entry which is preliminary data.</text>
</comment>
<dbReference type="InterPro" id="IPR029753">
    <property type="entry name" value="D-isomer_DH_CS"/>
</dbReference>
<proteinExistence type="inferred from homology"/>
<dbReference type="CDD" id="cd12167">
    <property type="entry name" value="2-Hacid_dh_8"/>
    <property type="match status" value="1"/>
</dbReference>
<dbReference type="OrthoDB" id="117809at2"/>
<keyword evidence="3" id="KW-0520">NAD</keyword>
<dbReference type="PROSITE" id="PS00670">
    <property type="entry name" value="D_2_HYDROXYACID_DH_2"/>
    <property type="match status" value="1"/>
</dbReference>
<evidence type="ECO:0000256" key="3">
    <source>
        <dbReference type="ARBA" id="ARBA00023027"/>
    </source>
</evidence>
<organism evidence="5 6">
    <name type="scientific">Knoellia remsis</name>
    <dbReference type="NCBI Taxonomy" id="407159"/>
    <lineage>
        <taxon>Bacteria</taxon>
        <taxon>Bacillati</taxon>
        <taxon>Actinomycetota</taxon>
        <taxon>Actinomycetes</taxon>
        <taxon>Micrococcales</taxon>
        <taxon>Intrasporangiaceae</taxon>
        <taxon>Knoellia</taxon>
    </lineage>
</organism>
<dbReference type="AlphaFoldDB" id="A0A2T0UJA4"/>
<reference evidence="5 6" key="1">
    <citation type="submission" date="2018-03" db="EMBL/GenBank/DDBJ databases">
        <title>Genomic Encyclopedia of Archaeal and Bacterial Type Strains, Phase II (KMG-II): from individual species to whole genera.</title>
        <authorList>
            <person name="Goeker M."/>
        </authorList>
    </citation>
    <scope>NUCLEOTIDE SEQUENCE [LARGE SCALE GENOMIC DNA]</scope>
    <source>
        <strain evidence="5 6">ATCC BAA-1496</strain>
    </source>
</reference>
<name>A0A2T0UJA4_9MICO</name>
<dbReference type="Proteomes" id="UP000237822">
    <property type="component" value="Unassembled WGS sequence"/>
</dbReference>
<protein>
    <submittedName>
        <fullName evidence="5">Phosphoglycerate dehydrogenase-like enzyme</fullName>
    </submittedName>
</protein>
<dbReference type="EMBL" id="PVTI01000014">
    <property type="protein sequence ID" value="PRY58023.1"/>
    <property type="molecule type" value="Genomic_DNA"/>
</dbReference>
<sequence length="340" mass="35852">MFAHVRTAIVMPRPTADSVLDERALTTLADNTELLRDDDGAPLLVTDFATAPWNRLASAEAIVTGWGSPFVDAAVLARFDGLRLVAHAAGTLRPYLAPDVWRAGVRVSNAADANAVPVAEFTLATVILAGKRTARYVAAYRETGELRPDIGDGLWVGNHGLTIGVVGASRIGRLVLERLRALDVRVLVADPFLTADDAAALGAELVTLPDLLGRSHVVTVHAPELPSTRHLIDADGLAAMPDGAVLVNTARGSLVDTEALLPHVVSGRLDAWLDVTDPEPLPVGHPFFTLPNVVLTPHLAGSLGRESHRLGQVAAAEVARCAAGEALHHEVLAADLDRIA</sequence>
<dbReference type="Gene3D" id="3.40.50.720">
    <property type="entry name" value="NAD(P)-binding Rossmann-like Domain"/>
    <property type="match status" value="2"/>
</dbReference>
<dbReference type="SUPFAM" id="SSF51735">
    <property type="entry name" value="NAD(P)-binding Rossmann-fold domains"/>
    <property type="match status" value="1"/>
</dbReference>
<dbReference type="GO" id="GO:0051287">
    <property type="term" value="F:NAD binding"/>
    <property type="evidence" value="ECO:0007669"/>
    <property type="project" value="InterPro"/>
</dbReference>
<dbReference type="PROSITE" id="PS00671">
    <property type="entry name" value="D_2_HYDROXYACID_DH_3"/>
    <property type="match status" value="1"/>
</dbReference>
<comment type="similarity">
    <text evidence="1">Belongs to the D-isomer specific 2-hydroxyacid dehydrogenase family.</text>
</comment>
<feature type="domain" description="D-isomer specific 2-hydroxyacid dehydrogenase NAD-binding" evidence="4">
    <location>
        <begin position="156"/>
        <end position="300"/>
    </location>
</feature>
<evidence type="ECO:0000313" key="5">
    <source>
        <dbReference type="EMBL" id="PRY58023.1"/>
    </source>
</evidence>
<dbReference type="PANTHER" id="PTHR42789">
    <property type="entry name" value="D-ISOMER SPECIFIC 2-HYDROXYACID DEHYDROGENASE FAMILY PROTEIN (AFU_ORTHOLOGUE AFUA_6G10090)"/>
    <property type="match status" value="1"/>
</dbReference>
<evidence type="ECO:0000259" key="4">
    <source>
        <dbReference type="Pfam" id="PF02826"/>
    </source>
</evidence>
<keyword evidence="2" id="KW-0560">Oxidoreductase</keyword>
<dbReference type="InterPro" id="IPR036291">
    <property type="entry name" value="NAD(P)-bd_dom_sf"/>
</dbReference>
<dbReference type="InterPro" id="IPR050857">
    <property type="entry name" value="D-2-hydroxyacid_DH"/>
</dbReference>
<dbReference type="Pfam" id="PF02826">
    <property type="entry name" value="2-Hacid_dh_C"/>
    <property type="match status" value="1"/>
</dbReference>
<keyword evidence="6" id="KW-1185">Reference proteome</keyword>
<gene>
    <name evidence="5" type="ORF">BCF74_11454</name>
</gene>
<dbReference type="PANTHER" id="PTHR42789:SF1">
    <property type="entry name" value="D-ISOMER SPECIFIC 2-HYDROXYACID DEHYDROGENASE FAMILY PROTEIN (AFU_ORTHOLOGUE AFUA_6G10090)"/>
    <property type="match status" value="1"/>
</dbReference>
<dbReference type="InterPro" id="IPR006140">
    <property type="entry name" value="D-isomer_DH_NAD-bd"/>
</dbReference>
<accession>A0A2T0UJA4</accession>
<dbReference type="GO" id="GO:0016616">
    <property type="term" value="F:oxidoreductase activity, acting on the CH-OH group of donors, NAD or NADP as acceptor"/>
    <property type="evidence" value="ECO:0007669"/>
    <property type="project" value="UniProtKB-ARBA"/>
</dbReference>
<evidence type="ECO:0000256" key="1">
    <source>
        <dbReference type="ARBA" id="ARBA00005854"/>
    </source>
</evidence>
<evidence type="ECO:0000313" key="6">
    <source>
        <dbReference type="Proteomes" id="UP000237822"/>
    </source>
</evidence>
<evidence type="ECO:0000256" key="2">
    <source>
        <dbReference type="ARBA" id="ARBA00023002"/>
    </source>
</evidence>
<dbReference type="SUPFAM" id="SSF52283">
    <property type="entry name" value="Formate/glycerate dehydrogenase catalytic domain-like"/>
    <property type="match status" value="1"/>
</dbReference>